<keyword evidence="1" id="KW-0812">Transmembrane</keyword>
<keyword evidence="1" id="KW-1133">Transmembrane helix</keyword>
<feature type="transmembrane region" description="Helical" evidence="1">
    <location>
        <begin position="40"/>
        <end position="60"/>
    </location>
</feature>
<reference evidence="2" key="2">
    <citation type="journal article" date="2021" name="Microbiome">
        <title>Successional dynamics and alternative stable states in a saline activated sludge microbial community over 9 years.</title>
        <authorList>
            <person name="Wang Y."/>
            <person name="Ye J."/>
            <person name="Ju F."/>
            <person name="Liu L."/>
            <person name="Boyd J.A."/>
            <person name="Deng Y."/>
            <person name="Parks D.H."/>
            <person name="Jiang X."/>
            <person name="Yin X."/>
            <person name="Woodcroft B.J."/>
            <person name="Tyson G.W."/>
            <person name="Hugenholtz P."/>
            <person name="Polz M.F."/>
            <person name="Zhang T."/>
        </authorList>
    </citation>
    <scope>NUCLEOTIDE SEQUENCE</scope>
    <source>
        <strain evidence="2">HKST-UBA79</strain>
    </source>
</reference>
<organism evidence="2 3">
    <name type="scientific">candidate division WWE3 bacterium</name>
    <dbReference type="NCBI Taxonomy" id="2053526"/>
    <lineage>
        <taxon>Bacteria</taxon>
        <taxon>Katanobacteria</taxon>
    </lineage>
</organism>
<sequence length="249" mass="27896">MTKTSSERITKPLGPVNYINSASIYVSNVIATFYKTNKNAFALTFVVIGALFYCVGFLLARSTYKWDIQMLSAKVQELQHELDSCKTIAWDSNPCRSEPTEEELEEIQIEAAINSTHNGLSVSDAAKLNTLADDVIAIISTPSSSHESASLNIHFRCDSDEPCGPRYYLAKFDELYSFAEYNHENSWKFVKKEKVAEGITGVVYKYTLQKNNASDDSVLSADFRLVLVIEDGVTKVVSHKKLRGDTYNF</sequence>
<gene>
    <name evidence="2" type="ORF">KC980_01405</name>
</gene>
<accession>A0A955ECE9</accession>
<reference evidence="2" key="1">
    <citation type="submission" date="2020-04" db="EMBL/GenBank/DDBJ databases">
        <authorList>
            <person name="Zhang T."/>
        </authorList>
    </citation>
    <scope>NUCLEOTIDE SEQUENCE</scope>
    <source>
        <strain evidence="2">HKST-UBA79</strain>
    </source>
</reference>
<dbReference type="AlphaFoldDB" id="A0A955ECE9"/>
<keyword evidence="1" id="KW-0472">Membrane</keyword>
<proteinExistence type="predicted"/>
<dbReference type="EMBL" id="JAGQNX010000040">
    <property type="protein sequence ID" value="MCA9308145.1"/>
    <property type="molecule type" value="Genomic_DNA"/>
</dbReference>
<protein>
    <submittedName>
        <fullName evidence="2">Uncharacterized protein</fullName>
    </submittedName>
</protein>
<evidence type="ECO:0000256" key="1">
    <source>
        <dbReference type="SAM" id="Phobius"/>
    </source>
</evidence>
<name>A0A955ECE9_UNCKA</name>
<comment type="caution">
    <text evidence="2">The sequence shown here is derived from an EMBL/GenBank/DDBJ whole genome shotgun (WGS) entry which is preliminary data.</text>
</comment>
<evidence type="ECO:0000313" key="3">
    <source>
        <dbReference type="Proteomes" id="UP000740557"/>
    </source>
</evidence>
<dbReference type="Proteomes" id="UP000740557">
    <property type="component" value="Unassembled WGS sequence"/>
</dbReference>
<evidence type="ECO:0000313" key="2">
    <source>
        <dbReference type="EMBL" id="MCA9308145.1"/>
    </source>
</evidence>